<gene>
    <name evidence="1" type="ORF">BFG04_07890</name>
</gene>
<organism evidence="1 2">
    <name type="scientific">Campylobacter pinnipediorum subsp. pinnipediorum</name>
    <dbReference type="NCBI Taxonomy" id="1660067"/>
    <lineage>
        <taxon>Bacteria</taxon>
        <taxon>Pseudomonadati</taxon>
        <taxon>Campylobacterota</taxon>
        <taxon>Epsilonproteobacteria</taxon>
        <taxon>Campylobacterales</taxon>
        <taxon>Campylobacteraceae</taxon>
        <taxon>Campylobacter</taxon>
    </lineage>
</organism>
<dbReference type="EMBL" id="MCRK01000006">
    <property type="protein sequence ID" value="OPA82021.1"/>
    <property type="molecule type" value="Genomic_DNA"/>
</dbReference>
<dbReference type="Proteomes" id="UP000189728">
    <property type="component" value="Unassembled WGS sequence"/>
</dbReference>
<proteinExistence type="predicted"/>
<sequence length="78" mass="8606">MHLIPVEGVTLKLVKGADNIFTIEAEKSLTEKDTFSLKDGKLVFVTTDKVDTPDSILHLLAKNSRSNIGGYKCRRSSN</sequence>
<dbReference type="AlphaFoldDB" id="A0AAX0LBX2"/>
<evidence type="ECO:0000313" key="2">
    <source>
        <dbReference type="Proteomes" id="UP000189728"/>
    </source>
</evidence>
<reference evidence="1 2" key="1">
    <citation type="submission" date="2016-08" db="EMBL/GenBank/DDBJ databases">
        <title>Campylobacter species from sea mammals.</title>
        <authorList>
            <person name="Gilbert M.J."/>
            <person name="Byrne B.A."/>
            <person name="Zomer A.L."/>
            <person name="Wagenaar J.A."/>
        </authorList>
    </citation>
    <scope>NUCLEOTIDE SEQUENCE [LARGE SCALE GENOMIC DNA]</scope>
    <source>
        <strain evidence="1 2">1105248</strain>
    </source>
</reference>
<dbReference type="RefSeq" id="WP_078398112.1">
    <property type="nucleotide sequence ID" value="NZ_MCRK01000006.1"/>
</dbReference>
<comment type="caution">
    <text evidence="1">The sequence shown here is derived from an EMBL/GenBank/DDBJ whole genome shotgun (WGS) entry which is preliminary data.</text>
</comment>
<name>A0AAX0LBX2_9BACT</name>
<protein>
    <submittedName>
        <fullName evidence="1">Uncharacterized protein</fullName>
    </submittedName>
</protein>
<evidence type="ECO:0000313" key="1">
    <source>
        <dbReference type="EMBL" id="OPA82021.1"/>
    </source>
</evidence>
<accession>A0AAX0LBX2</accession>